<dbReference type="Proteomes" id="UP000500930">
    <property type="component" value="Chromosome"/>
</dbReference>
<feature type="transmembrane region" description="Helical" evidence="1">
    <location>
        <begin position="111"/>
        <end position="131"/>
    </location>
</feature>
<name>A0A858PYU3_9RICK</name>
<dbReference type="EMBL" id="CP046391">
    <property type="protein sequence ID" value="QJC27718.1"/>
    <property type="molecule type" value="Genomic_DNA"/>
</dbReference>
<evidence type="ECO:0008006" key="4">
    <source>
        <dbReference type="Google" id="ProtNLM"/>
    </source>
</evidence>
<organism evidence="2 3">
    <name type="scientific">Anaplasma platys</name>
    <dbReference type="NCBI Taxonomy" id="949"/>
    <lineage>
        <taxon>Bacteria</taxon>
        <taxon>Pseudomonadati</taxon>
        <taxon>Pseudomonadota</taxon>
        <taxon>Alphaproteobacteria</taxon>
        <taxon>Rickettsiales</taxon>
        <taxon>Anaplasmataceae</taxon>
        <taxon>Anaplasma</taxon>
    </lineage>
</organism>
<keyword evidence="3" id="KW-1185">Reference proteome</keyword>
<feature type="transmembrane region" description="Helical" evidence="1">
    <location>
        <begin position="80"/>
        <end position="99"/>
    </location>
</feature>
<reference evidence="2 3" key="1">
    <citation type="journal article" date="2020" name="Pathogens">
        <title>First Whole Genome Sequence of Anaplasma platys, an Obligate Intracellular Rickettsial Pathogen of Dogs.</title>
        <authorList>
            <person name="Llanes A."/>
            <person name="Rajeev S."/>
        </authorList>
    </citation>
    <scope>NUCLEOTIDE SEQUENCE [LARGE SCALE GENOMIC DNA]</scope>
    <source>
        <strain evidence="2 3">S3</strain>
    </source>
</reference>
<sequence>MEELLWRGQHRWNEPGETTLLGDLGIFFALAALVTLEFLANGVTRGFIPRLDIVLLLFLHSRGRVPGCMALFSVGLFRDFLFFASVGASSVFYILSNIIVLRRYGDLENRLGLLVTVILVYLVQLVTSLVFGGDHPVFYLLQQIPLSYVLCLLLVRRG</sequence>
<dbReference type="AlphaFoldDB" id="A0A858PYU3"/>
<evidence type="ECO:0000313" key="2">
    <source>
        <dbReference type="EMBL" id="QJC27718.1"/>
    </source>
</evidence>
<keyword evidence="1" id="KW-0472">Membrane</keyword>
<gene>
    <name evidence="2" type="ORF">ANPL_03300</name>
</gene>
<evidence type="ECO:0000313" key="3">
    <source>
        <dbReference type="Proteomes" id="UP000500930"/>
    </source>
</evidence>
<keyword evidence="1" id="KW-0812">Transmembrane</keyword>
<feature type="transmembrane region" description="Helical" evidence="1">
    <location>
        <begin position="137"/>
        <end position="155"/>
    </location>
</feature>
<proteinExistence type="predicted"/>
<feature type="transmembrane region" description="Helical" evidence="1">
    <location>
        <begin position="53"/>
        <end position="74"/>
    </location>
</feature>
<dbReference type="KEGG" id="aplt:ANPL_03300"/>
<accession>A0A858PYU3</accession>
<protein>
    <recommendedName>
        <fullName evidence="4">Rod shape-determining protein MreD</fullName>
    </recommendedName>
</protein>
<feature type="transmembrane region" description="Helical" evidence="1">
    <location>
        <begin position="20"/>
        <end position="41"/>
    </location>
</feature>
<keyword evidence="1" id="KW-1133">Transmembrane helix</keyword>
<evidence type="ECO:0000256" key="1">
    <source>
        <dbReference type="SAM" id="Phobius"/>
    </source>
</evidence>
<dbReference type="RefSeq" id="WP_169193332.1">
    <property type="nucleotide sequence ID" value="NZ_CP046391.1"/>
</dbReference>